<dbReference type="SUPFAM" id="SSF53474">
    <property type="entry name" value="alpha/beta-Hydrolases"/>
    <property type="match status" value="1"/>
</dbReference>
<sequence>MTSELVKGVGVLKSSEGRDILTDYTYPKDKEVLPLVIFCHGYKGFKDWGAWHLGIDEIARSGCFAVKMNFSMNGTTKDAPEDFVDLEAFGNSTYSQEQRDLASVIAHYRSNPLVANDRVFLIGHSRGGGAVLLQGYHNEEVTGIITWAGVSDFRKRFPHHERFEKWKQEGVFYVVNGRTNQQMPHYFIFWEDYIANEERLNVQKAAQHINKPVLIVQGTQDPAVPLKEAHLLHQWINDAKLVEIEGADHVFGAKHPYLSNELPSDLAEVIGQTIDFIKNN</sequence>
<evidence type="ECO:0000313" key="3">
    <source>
        <dbReference type="Proteomes" id="UP000488936"/>
    </source>
</evidence>
<reference evidence="2 3" key="1">
    <citation type="journal article" date="2006" name="Int. J. Syst. Evol. Microbiol.">
        <title>Myroides pelagicus sp. nov., isolated from seawater in Thailand.</title>
        <authorList>
            <person name="Yoon J."/>
            <person name="Maneerat S."/>
            <person name="Kawai F."/>
            <person name="Yokota A."/>
        </authorList>
    </citation>
    <scope>NUCLEOTIDE SEQUENCE [LARGE SCALE GENOMIC DNA]</scope>
    <source>
        <strain evidence="2 3">SM1T</strain>
    </source>
</reference>
<dbReference type="RefSeq" id="WP_155036240.1">
    <property type="nucleotide sequence ID" value="NZ_JAYMMG010000032.1"/>
</dbReference>
<evidence type="ECO:0000259" key="1">
    <source>
        <dbReference type="Pfam" id="PF12697"/>
    </source>
</evidence>
<dbReference type="OrthoDB" id="9808543at2"/>
<proteinExistence type="predicted"/>
<gene>
    <name evidence="2" type="ORF">GJV77_10135</name>
</gene>
<keyword evidence="2" id="KW-0378">Hydrolase</keyword>
<dbReference type="InterPro" id="IPR000073">
    <property type="entry name" value="AB_hydrolase_1"/>
</dbReference>
<dbReference type="EMBL" id="WMJY01000021">
    <property type="protein sequence ID" value="MTH30255.1"/>
    <property type="molecule type" value="Genomic_DNA"/>
</dbReference>
<dbReference type="InterPro" id="IPR029058">
    <property type="entry name" value="AB_hydrolase_fold"/>
</dbReference>
<dbReference type="Proteomes" id="UP000488936">
    <property type="component" value="Unassembled WGS sequence"/>
</dbReference>
<dbReference type="GO" id="GO:0052689">
    <property type="term" value="F:carboxylic ester hydrolase activity"/>
    <property type="evidence" value="ECO:0007669"/>
    <property type="project" value="TreeGrafter"/>
</dbReference>
<dbReference type="InterPro" id="IPR053145">
    <property type="entry name" value="AB_hydrolase_Est10"/>
</dbReference>
<dbReference type="PANTHER" id="PTHR43265">
    <property type="entry name" value="ESTERASE ESTD"/>
    <property type="match status" value="1"/>
</dbReference>
<dbReference type="AlphaFoldDB" id="A0A7K1GMX9"/>
<name>A0A7K1GMX9_9FLAO</name>
<organism evidence="2 3">
    <name type="scientific">Myroides pelagicus</name>
    <dbReference type="NCBI Taxonomy" id="270914"/>
    <lineage>
        <taxon>Bacteria</taxon>
        <taxon>Pseudomonadati</taxon>
        <taxon>Bacteroidota</taxon>
        <taxon>Flavobacteriia</taxon>
        <taxon>Flavobacteriales</taxon>
        <taxon>Flavobacteriaceae</taxon>
        <taxon>Myroides</taxon>
    </lineage>
</organism>
<dbReference type="Pfam" id="PF12697">
    <property type="entry name" value="Abhydrolase_6"/>
    <property type="match status" value="1"/>
</dbReference>
<comment type="caution">
    <text evidence="2">The sequence shown here is derived from an EMBL/GenBank/DDBJ whole genome shotgun (WGS) entry which is preliminary data.</text>
</comment>
<accession>A0A7K1GMX9</accession>
<keyword evidence="3" id="KW-1185">Reference proteome</keyword>
<dbReference type="Gene3D" id="3.40.50.1820">
    <property type="entry name" value="alpha/beta hydrolase"/>
    <property type="match status" value="1"/>
</dbReference>
<feature type="domain" description="AB hydrolase-1" evidence="1">
    <location>
        <begin position="36"/>
        <end position="251"/>
    </location>
</feature>
<evidence type="ECO:0000313" key="2">
    <source>
        <dbReference type="EMBL" id="MTH30255.1"/>
    </source>
</evidence>
<protein>
    <submittedName>
        <fullName evidence="2">Alpha/beta fold hydrolase</fullName>
    </submittedName>
</protein>
<dbReference type="PANTHER" id="PTHR43265:SF1">
    <property type="entry name" value="ESTERASE ESTD"/>
    <property type="match status" value="1"/>
</dbReference>